<comment type="caution">
    <text evidence="7">The sequence shown here is derived from an EMBL/GenBank/DDBJ whole genome shotgun (WGS) entry which is preliminary data.</text>
</comment>
<evidence type="ECO:0000256" key="1">
    <source>
        <dbReference type="ARBA" id="ARBA00022723"/>
    </source>
</evidence>
<protein>
    <recommendedName>
        <fullName evidence="6">SWIM-type domain-containing protein</fullName>
    </recommendedName>
</protein>
<name>A0A5N6LQG9_9ASTR</name>
<reference evidence="7 8" key="1">
    <citation type="submission" date="2019-05" db="EMBL/GenBank/DDBJ databases">
        <title>Mikania micrantha, genome provides insights into the molecular mechanism of rapid growth.</title>
        <authorList>
            <person name="Liu B."/>
        </authorList>
    </citation>
    <scope>NUCLEOTIDE SEQUENCE [LARGE SCALE GENOMIC DNA]</scope>
    <source>
        <strain evidence="7">NLD-2019</strain>
        <tissue evidence="7">Leaf</tissue>
    </source>
</reference>
<keyword evidence="2 4" id="KW-0863">Zinc-finger</keyword>
<dbReference type="PROSITE" id="PS50966">
    <property type="entry name" value="ZF_SWIM"/>
    <property type="match status" value="1"/>
</dbReference>
<evidence type="ECO:0000256" key="5">
    <source>
        <dbReference type="SAM" id="MobiDB-lite"/>
    </source>
</evidence>
<dbReference type="Proteomes" id="UP000326396">
    <property type="component" value="Linkage Group LG9"/>
</dbReference>
<evidence type="ECO:0000256" key="2">
    <source>
        <dbReference type="ARBA" id="ARBA00022771"/>
    </source>
</evidence>
<organism evidence="7 8">
    <name type="scientific">Mikania micrantha</name>
    <name type="common">bitter vine</name>
    <dbReference type="NCBI Taxonomy" id="192012"/>
    <lineage>
        <taxon>Eukaryota</taxon>
        <taxon>Viridiplantae</taxon>
        <taxon>Streptophyta</taxon>
        <taxon>Embryophyta</taxon>
        <taxon>Tracheophyta</taxon>
        <taxon>Spermatophyta</taxon>
        <taxon>Magnoliopsida</taxon>
        <taxon>eudicotyledons</taxon>
        <taxon>Gunneridae</taxon>
        <taxon>Pentapetalae</taxon>
        <taxon>asterids</taxon>
        <taxon>campanulids</taxon>
        <taxon>Asterales</taxon>
        <taxon>Asteraceae</taxon>
        <taxon>Asteroideae</taxon>
        <taxon>Heliantheae alliance</taxon>
        <taxon>Eupatorieae</taxon>
        <taxon>Mikania</taxon>
    </lineage>
</organism>
<dbReference type="AlphaFoldDB" id="A0A5N6LQG9"/>
<evidence type="ECO:0000256" key="4">
    <source>
        <dbReference type="PROSITE-ProRule" id="PRU00325"/>
    </source>
</evidence>
<evidence type="ECO:0000256" key="3">
    <source>
        <dbReference type="ARBA" id="ARBA00022833"/>
    </source>
</evidence>
<gene>
    <name evidence="7" type="ORF">E3N88_41108</name>
</gene>
<dbReference type="Pfam" id="PF10551">
    <property type="entry name" value="MULE"/>
    <property type="match status" value="1"/>
</dbReference>
<feature type="region of interest" description="Disordered" evidence="5">
    <location>
        <begin position="28"/>
        <end position="47"/>
    </location>
</feature>
<dbReference type="EMBL" id="SZYD01000019">
    <property type="protein sequence ID" value="KAD2394131.1"/>
    <property type="molecule type" value="Genomic_DNA"/>
</dbReference>
<accession>A0A5N6LQG9</accession>
<evidence type="ECO:0000259" key="6">
    <source>
        <dbReference type="PROSITE" id="PS50966"/>
    </source>
</evidence>
<feature type="compositionally biased region" description="Basic and acidic residues" evidence="5">
    <location>
        <begin position="28"/>
        <end position="37"/>
    </location>
</feature>
<dbReference type="PANTHER" id="PTHR47718">
    <property type="entry name" value="OS01G0519700 PROTEIN"/>
    <property type="match status" value="1"/>
</dbReference>
<dbReference type="GO" id="GO:0008270">
    <property type="term" value="F:zinc ion binding"/>
    <property type="evidence" value="ECO:0007669"/>
    <property type="project" value="UniProtKB-KW"/>
</dbReference>
<dbReference type="OrthoDB" id="747268at2759"/>
<dbReference type="InterPro" id="IPR018289">
    <property type="entry name" value="MULE_transposase_dom"/>
</dbReference>
<keyword evidence="3" id="KW-0862">Zinc</keyword>
<feature type="domain" description="SWIM-type" evidence="6">
    <location>
        <begin position="590"/>
        <end position="626"/>
    </location>
</feature>
<sequence length="641" mass="74440">MGGGDHNMSDVLEDHGSVQVDDVVAGQDFDHGGVHEHEDDDLDENEYGEGDLQIDRLDPIVEDTFDILVGNSPLRYIGCDRSGSHSYLIYQTPNGTRFWCPDVTSDQKPMVGNIYDSWDQVYKMYETYAEFSGFGIRISGCKKWKGQITHRVTDCKALIRLKAIKGEPKYLLYEFVENHNHELISSDNMDLTRKGRHLNFEDIQFVHKMSLNKVGPTVAHRSQTSLKGGHHNMRGTRSAFTNVSRDITMFIGDRDIQLVVQELEERAKNLPNFSYDFFHVGHELKAIFWADDLSKVNYRMFGDVLGFDATFSTNKYNMIFVPFTGVDHHKRCVTFGAGLIDNETIESYQWLLSAFLKIHVREPLLVLTNRDPAMRVAVPLVFKKAFHRLCMWHIMKKLPSKICSDLLANSTLRSSIHKLVWNIYISPSTFEERWINLRFQFNLGDHVWLSEMFVIRDLWVPAYFRDTLMSCLMKTTSRCESSNALFKVNSTAANTLVQFMMCFDTAIDNQCYNQRILEFQTSNSRRDLRCGLDIEAHAYEIYTHYVFKDVQKEIFKGMMNCFISNVDVVDQSKVFTISHMDHNMDFVNKFKVSAHMHDNSVECTCIGFSRIGYLCRHIFRVLRVMKIKEIPNRYVAKRWRR</sequence>
<dbReference type="PANTHER" id="PTHR47718:SF12">
    <property type="entry name" value="PROTEIN FAR1-RELATED SEQUENCE"/>
    <property type="match status" value="1"/>
</dbReference>
<dbReference type="InterPro" id="IPR007527">
    <property type="entry name" value="Znf_SWIM"/>
</dbReference>
<proteinExistence type="predicted"/>
<dbReference type="SMART" id="SM00575">
    <property type="entry name" value="ZnF_PMZ"/>
    <property type="match status" value="1"/>
</dbReference>
<feature type="compositionally biased region" description="Acidic residues" evidence="5">
    <location>
        <begin position="38"/>
        <end position="47"/>
    </location>
</feature>
<keyword evidence="1" id="KW-0479">Metal-binding</keyword>
<keyword evidence="8" id="KW-1185">Reference proteome</keyword>
<evidence type="ECO:0000313" key="8">
    <source>
        <dbReference type="Proteomes" id="UP000326396"/>
    </source>
</evidence>
<evidence type="ECO:0000313" key="7">
    <source>
        <dbReference type="EMBL" id="KAD2394131.1"/>
    </source>
</evidence>
<dbReference type="InterPro" id="IPR006564">
    <property type="entry name" value="Znf_PMZ"/>
</dbReference>